<feature type="domain" description="F-box/LRR-repeat protein 15-like leucin rich repeat" evidence="1">
    <location>
        <begin position="268"/>
        <end position="584"/>
    </location>
</feature>
<dbReference type="OMA" id="RFAWSGF"/>
<organism evidence="2 3">
    <name type="scientific">Ceratopteris richardii</name>
    <name type="common">Triangle waterfern</name>
    <dbReference type="NCBI Taxonomy" id="49495"/>
    <lineage>
        <taxon>Eukaryota</taxon>
        <taxon>Viridiplantae</taxon>
        <taxon>Streptophyta</taxon>
        <taxon>Embryophyta</taxon>
        <taxon>Tracheophyta</taxon>
        <taxon>Polypodiopsida</taxon>
        <taxon>Polypodiidae</taxon>
        <taxon>Polypodiales</taxon>
        <taxon>Pteridineae</taxon>
        <taxon>Pteridaceae</taxon>
        <taxon>Parkerioideae</taxon>
        <taxon>Ceratopteris</taxon>
    </lineage>
</organism>
<dbReference type="GO" id="GO:0019005">
    <property type="term" value="C:SCF ubiquitin ligase complex"/>
    <property type="evidence" value="ECO:0007669"/>
    <property type="project" value="TreeGrafter"/>
</dbReference>
<dbReference type="GO" id="GO:0031146">
    <property type="term" value="P:SCF-dependent proteasomal ubiquitin-dependent protein catabolic process"/>
    <property type="evidence" value="ECO:0007669"/>
    <property type="project" value="TreeGrafter"/>
</dbReference>
<dbReference type="SUPFAM" id="SSF52047">
    <property type="entry name" value="RNI-like"/>
    <property type="match status" value="1"/>
</dbReference>
<dbReference type="InterPro" id="IPR032675">
    <property type="entry name" value="LRR_dom_sf"/>
</dbReference>
<dbReference type="PANTHER" id="PTHR13318">
    <property type="entry name" value="PARTNER OF PAIRED, ISOFORM B-RELATED"/>
    <property type="match status" value="1"/>
</dbReference>
<dbReference type="OrthoDB" id="550575at2759"/>
<dbReference type="Gene3D" id="3.80.10.10">
    <property type="entry name" value="Ribonuclease Inhibitor"/>
    <property type="match status" value="2"/>
</dbReference>
<name>A0A8T2QXE1_CERRI</name>
<gene>
    <name evidence="2" type="ORF">KP509_31G014500</name>
</gene>
<dbReference type="InterPro" id="IPR006553">
    <property type="entry name" value="Leu-rich_rpt_Cys-con_subtyp"/>
</dbReference>
<evidence type="ECO:0000313" key="3">
    <source>
        <dbReference type="Proteomes" id="UP000825935"/>
    </source>
</evidence>
<sequence length="605" mass="67699">MVFLDLVIFEVYYSAFQERIVGWCLWYPSLNWIELEFCFADFKNTFRSLFCFSVVSYVNSFDLQIISKVLALLQPHDWAQVAQTCIALRTECDIAMKTLTFLDLKNGGFVMNDWYFATLTKRMGSRLRRLELDCWHLMDSSLENLPESIEELVLCGCDHHSNQILFNVSCRLKGKLRIFAWSGFGGSISAKGFEDVALNNRCLTSFMIDCGSTVDVNQAVRTVAKNCPLLKELSACNLTMETLVFMFECGISLQRFRHKQRQIDSFHITDTTLTLIADNCPLLKELNLVEKTIAESAVTDSGILHLAERASALRILKLKPIQCSIASEVAIMQLVNFCGNLSHVELSNFKHLSDPPVYELVQKCVNLMELSLDYSQISDTSLELISIHCKGLRSISLKCCRKLTDLGIKALHQCGSLESANLGQASGLTDGSLTAICTGNPHLKVLVAGYGQVSDKGLRAVASCMHLRELALNNCSHVTNRGIKQIAGGCPMLRFIALSYCEHITDSAVISLAKGCPRLLKVRLDGCRLLSNPSVRILSSTNKKLRYLSMQHCTKLTDDVFQYLLMALSLRFVDLGRGKLTVAGFEAYHMQRPLVEICIDGRPYP</sequence>
<accession>A0A8T2QXE1</accession>
<evidence type="ECO:0000313" key="2">
    <source>
        <dbReference type="EMBL" id="KAH7288148.1"/>
    </source>
</evidence>
<protein>
    <recommendedName>
        <fullName evidence="1">F-box/LRR-repeat protein 15-like leucin rich repeat domain-containing protein</fullName>
    </recommendedName>
</protein>
<dbReference type="InterPro" id="IPR057207">
    <property type="entry name" value="FBXL15_LRR"/>
</dbReference>
<evidence type="ECO:0000259" key="1">
    <source>
        <dbReference type="Pfam" id="PF25372"/>
    </source>
</evidence>
<comment type="caution">
    <text evidence="2">The sequence shown here is derived from an EMBL/GenBank/DDBJ whole genome shotgun (WGS) entry which is preliminary data.</text>
</comment>
<dbReference type="Proteomes" id="UP000825935">
    <property type="component" value="Chromosome 31"/>
</dbReference>
<dbReference type="PANTHER" id="PTHR13318:SF105">
    <property type="entry name" value="F-BOX_LRR-REPEAT PROTEIN 3"/>
    <property type="match status" value="1"/>
</dbReference>
<reference evidence="2" key="1">
    <citation type="submission" date="2021-08" db="EMBL/GenBank/DDBJ databases">
        <title>WGS assembly of Ceratopteris richardii.</title>
        <authorList>
            <person name="Marchant D.B."/>
            <person name="Chen G."/>
            <person name="Jenkins J."/>
            <person name="Shu S."/>
            <person name="Leebens-Mack J."/>
            <person name="Grimwood J."/>
            <person name="Schmutz J."/>
            <person name="Soltis P."/>
            <person name="Soltis D."/>
            <person name="Chen Z.-H."/>
        </authorList>
    </citation>
    <scope>NUCLEOTIDE SEQUENCE</scope>
    <source>
        <strain evidence="2">Whitten #5841</strain>
        <tissue evidence="2">Leaf</tissue>
    </source>
</reference>
<dbReference type="SMART" id="SM00367">
    <property type="entry name" value="LRR_CC"/>
    <property type="match status" value="8"/>
</dbReference>
<keyword evidence="3" id="KW-1185">Reference proteome</keyword>
<dbReference type="AlphaFoldDB" id="A0A8T2QXE1"/>
<dbReference type="Pfam" id="PF25372">
    <property type="entry name" value="DUF7885"/>
    <property type="match status" value="1"/>
</dbReference>
<proteinExistence type="predicted"/>
<dbReference type="EMBL" id="CM035436">
    <property type="protein sequence ID" value="KAH7288148.1"/>
    <property type="molecule type" value="Genomic_DNA"/>
</dbReference>